<evidence type="ECO:0000256" key="1">
    <source>
        <dbReference type="SAM" id="MobiDB-lite"/>
    </source>
</evidence>
<organism evidence="3 4">
    <name type="scientific">Streptomyces tropicalis</name>
    <dbReference type="NCBI Taxonomy" id="3034234"/>
    <lineage>
        <taxon>Bacteria</taxon>
        <taxon>Bacillati</taxon>
        <taxon>Actinomycetota</taxon>
        <taxon>Actinomycetes</taxon>
        <taxon>Kitasatosporales</taxon>
        <taxon>Streptomycetaceae</taxon>
        <taxon>Streptomyces</taxon>
    </lineage>
</organism>
<evidence type="ECO:0000259" key="2">
    <source>
        <dbReference type="PROSITE" id="PS50801"/>
    </source>
</evidence>
<dbReference type="PROSITE" id="PS50801">
    <property type="entry name" value="STAS"/>
    <property type="match status" value="1"/>
</dbReference>
<dbReference type="InterPro" id="IPR036513">
    <property type="entry name" value="STAS_dom_sf"/>
</dbReference>
<dbReference type="RefSeq" id="WP_276111052.1">
    <property type="nucleotide sequence ID" value="NZ_JARJBB010000013.1"/>
</dbReference>
<keyword evidence="4" id="KW-1185">Reference proteome</keyword>
<dbReference type="InterPro" id="IPR002645">
    <property type="entry name" value="STAS_dom"/>
</dbReference>
<dbReference type="Gene3D" id="3.30.750.24">
    <property type="entry name" value="STAS domain"/>
    <property type="match status" value="1"/>
</dbReference>
<dbReference type="SUPFAM" id="SSF52091">
    <property type="entry name" value="SpoIIaa-like"/>
    <property type="match status" value="1"/>
</dbReference>
<protein>
    <submittedName>
        <fullName evidence="3">STAS domain-containing protein</fullName>
    </submittedName>
</protein>
<proteinExistence type="predicted"/>
<dbReference type="EMBL" id="JARJBB010000013">
    <property type="protein sequence ID" value="MDF3301473.1"/>
    <property type="molecule type" value="Genomic_DNA"/>
</dbReference>
<feature type="compositionally biased region" description="Gly residues" evidence="1">
    <location>
        <begin position="40"/>
        <end position="54"/>
    </location>
</feature>
<comment type="caution">
    <text evidence="3">The sequence shown here is derived from an EMBL/GenBank/DDBJ whole genome shotgun (WGS) entry which is preliminary data.</text>
</comment>
<evidence type="ECO:0000313" key="4">
    <source>
        <dbReference type="Proteomes" id="UP001221150"/>
    </source>
</evidence>
<evidence type="ECO:0000313" key="3">
    <source>
        <dbReference type="EMBL" id="MDF3301473.1"/>
    </source>
</evidence>
<gene>
    <name evidence="3" type="ORF">P3H78_23180</name>
</gene>
<dbReference type="Proteomes" id="UP001221150">
    <property type="component" value="Unassembled WGS sequence"/>
</dbReference>
<accession>A0ABT6AAI8</accession>
<name>A0ABT6AAI8_9ACTN</name>
<reference evidence="3 4" key="1">
    <citation type="submission" date="2023-03" db="EMBL/GenBank/DDBJ databases">
        <title>Draft genome sequence of Streptomyces sp. K1PA1 isolated from peat swamp forest in Thailand.</title>
        <authorList>
            <person name="Klaysubun C."/>
            <person name="Duangmal K."/>
        </authorList>
    </citation>
    <scope>NUCLEOTIDE SEQUENCE [LARGE SCALE GENOMIC DNA]</scope>
    <source>
        <strain evidence="3 4">K1PA1</strain>
    </source>
</reference>
<feature type="domain" description="STAS" evidence="2">
    <location>
        <begin position="14"/>
        <end position="147"/>
    </location>
</feature>
<feature type="region of interest" description="Disordered" evidence="1">
    <location>
        <begin position="35"/>
        <end position="72"/>
    </location>
</feature>
<sequence length="167" mass="17079">MFEVAVDRSGPFPVLGLRGHLDHESVVQLDEAADAVPGLPGDGQPGFPSGGGTGPRAAGRNGLRAAEGGDGTAAGAPPVVVADCSRLHFCDSSGMSSLVRLYQRLRPSGGVLRIAAAPPAMRRVLSLTGLDGAFAVYPTVDEALIRPVGHDFPENAPFGCARAARGR</sequence>
<dbReference type="CDD" id="cd07043">
    <property type="entry name" value="STAS_anti-anti-sigma_factors"/>
    <property type="match status" value="1"/>
</dbReference>
<dbReference type="PANTHER" id="PTHR33495:SF2">
    <property type="entry name" value="ANTI-SIGMA FACTOR ANTAGONIST TM_1081-RELATED"/>
    <property type="match status" value="1"/>
</dbReference>
<dbReference type="PANTHER" id="PTHR33495">
    <property type="entry name" value="ANTI-SIGMA FACTOR ANTAGONIST TM_1081-RELATED-RELATED"/>
    <property type="match status" value="1"/>
</dbReference>
<dbReference type="Pfam" id="PF01740">
    <property type="entry name" value="STAS"/>
    <property type="match status" value="1"/>
</dbReference>